<dbReference type="EMBL" id="VOAP01000002">
    <property type="protein sequence ID" value="TWO23046.1"/>
    <property type="molecule type" value="Genomic_DNA"/>
</dbReference>
<reference evidence="1 2" key="1">
    <citation type="submission" date="2019-07" db="EMBL/GenBank/DDBJ databases">
        <title>Rapid identification of Enteric Bacteria from Whole Genome Sequences (WGS) using Average Nucleotide Identity (ANI).</title>
        <authorList>
            <person name="Lane C."/>
        </authorList>
    </citation>
    <scope>NUCLEOTIDE SEQUENCE [LARGE SCALE GENOMIC DNA]</scope>
    <source>
        <strain evidence="1 2">D2411</strain>
    </source>
</reference>
<gene>
    <name evidence="1" type="ORF">YZ82_00450</name>
</gene>
<comment type="caution">
    <text evidence="1">The sequence shown here is derived from an EMBL/GenBank/DDBJ whole genome shotgun (WGS) entry which is preliminary data.</text>
</comment>
<dbReference type="Proteomes" id="UP000321812">
    <property type="component" value="Unassembled WGS sequence"/>
</dbReference>
<organism evidence="1 2">
    <name type="scientific">Campylobacter hyointestinalis</name>
    <dbReference type="NCBI Taxonomy" id="198"/>
    <lineage>
        <taxon>Bacteria</taxon>
        <taxon>Pseudomonadati</taxon>
        <taxon>Campylobacterota</taxon>
        <taxon>Epsilonproteobacteria</taxon>
        <taxon>Campylobacterales</taxon>
        <taxon>Campylobacteraceae</taxon>
        <taxon>Campylobacter</taxon>
    </lineage>
</organism>
<dbReference type="PROSITE" id="PS51257">
    <property type="entry name" value="PROKAR_LIPOPROTEIN"/>
    <property type="match status" value="1"/>
</dbReference>
<dbReference type="Pfam" id="PF16068">
    <property type="entry name" value="DUF4810"/>
    <property type="match status" value="1"/>
</dbReference>
<dbReference type="RefSeq" id="WP_147496749.1">
    <property type="nucleotide sequence ID" value="NZ_VOAP01000002.1"/>
</dbReference>
<evidence type="ECO:0000313" key="2">
    <source>
        <dbReference type="Proteomes" id="UP000321812"/>
    </source>
</evidence>
<evidence type="ECO:0000313" key="1">
    <source>
        <dbReference type="EMBL" id="TWO23046.1"/>
    </source>
</evidence>
<dbReference type="InterPro" id="IPR014508">
    <property type="entry name" value="UCP020555_TPR-like"/>
</dbReference>
<dbReference type="AlphaFoldDB" id="A0A562XN38"/>
<proteinExistence type="predicted"/>
<name>A0A562XN38_CAMHY</name>
<protein>
    <submittedName>
        <fullName evidence="1">DUF4810 domain-containing protein</fullName>
    </submittedName>
</protein>
<accession>A0A562XN38</accession>
<sequence>MQLSKIAIVAIAVLFFAGCMQNRPLIYSQNYHDNYPNLVLAQLDNSESNMQISDIEQLLLSDAKPGPGAYAHLGILYLKAGDEKIGFEYLQKEAEAYPEFAHFFEVIKSQYNQSRKNLK</sequence>